<dbReference type="Proteomes" id="UP000838100">
    <property type="component" value="Unassembled WGS sequence"/>
</dbReference>
<name>A0ABM9AEM3_9GAMM</name>
<comment type="caution">
    <text evidence="2">The sequence shown here is derived from an EMBL/GenBank/DDBJ whole genome shotgun (WGS) entry which is preliminary data.</text>
</comment>
<gene>
    <name evidence="2" type="ORF">SIN8267_01750</name>
</gene>
<evidence type="ECO:0000259" key="1">
    <source>
        <dbReference type="Pfam" id="PF00144"/>
    </source>
</evidence>
<dbReference type="InterPro" id="IPR001466">
    <property type="entry name" value="Beta-lactam-related"/>
</dbReference>
<organism evidence="2 3">
    <name type="scientific">Sinobacterium norvegicum</name>
    <dbReference type="NCBI Taxonomy" id="1641715"/>
    <lineage>
        <taxon>Bacteria</taxon>
        <taxon>Pseudomonadati</taxon>
        <taxon>Pseudomonadota</taxon>
        <taxon>Gammaproteobacteria</taxon>
        <taxon>Cellvibrionales</taxon>
        <taxon>Spongiibacteraceae</taxon>
        <taxon>Sinobacterium</taxon>
    </lineage>
</organism>
<dbReference type="EMBL" id="CAKLPX010000001">
    <property type="protein sequence ID" value="CAH0991641.1"/>
    <property type="molecule type" value="Genomic_DNA"/>
</dbReference>
<proteinExistence type="predicted"/>
<dbReference type="SUPFAM" id="SSF56601">
    <property type="entry name" value="beta-lactamase/transpeptidase-like"/>
    <property type="match status" value="1"/>
</dbReference>
<dbReference type="InterPro" id="IPR012338">
    <property type="entry name" value="Beta-lactam/transpept-like"/>
</dbReference>
<reference evidence="2" key="1">
    <citation type="submission" date="2021-12" db="EMBL/GenBank/DDBJ databases">
        <authorList>
            <person name="Rodrigo-Torres L."/>
            <person name="Arahal R. D."/>
            <person name="Lucena T."/>
        </authorList>
    </citation>
    <scope>NUCLEOTIDE SEQUENCE</scope>
    <source>
        <strain evidence="2">CECT 8267</strain>
    </source>
</reference>
<keyword evidence="3" id="KW-1185">Reference proteome</keyword>
<protein>
    <recommendedName>
        <fullName evidence="1">Beta-lactamase-related domain-containing protein</fullName>
    </recommendedName>
</protein>
<feature type="domain" description="Beta-lactamase-related" evidence="1">
    <location>
        <begin position="126"/>
        <end position="408"/>
    </location>
</feature>
<dbReference type="PANTHER" id="PTHR43283">
    <property type="entry name" value="BETA-LACTAMASE-RELATED"/>
    <property type="match status" value="1"/>
</dbReference>
<dbReference type="PANTHER" id="PTHR43283:SF7">
    <property type="entry name" value="BETA-LACTAMASE-RELATED DOMAIN-CONTAINING PROTEIN"/>
    <property type="match status" value="1"/>
</dbReference>
<dbReference type="Gene3D" id="3.40.710.10">
    <property type="entry name" value="DD-peptidase/beta-lactamase superfamily"/>
    <property type="match status" value="1"/>
</dbReference>
<evidence type="ECO:0000313" key="2">
    <source>
        <dbReference type="EMBL" id="CAH0991641.1"/>
    </source>
</evidence>
<dbReference type="InterPro" id="IPR050789">
    <property type="entry name" value="Diverse_Enzym_Activities"/>
</dbReference>
<accession>A0ABM9AEM3</accession>
<sequence>MPVNNAQLTSIVIFWCRVKLMLITPIMKKKILIMVKTVNNSPRFQLHETLDIGHSNWDKSEYLIASQSQMVEIFKTLAVEPGGEVADFSVATKPWPVEGMIFADPLLSGRQISGEQLLNRRLFNDGLMVVHRGQLVHQSYRNGMVADDRHVIHSCSKSLCAMMVAIAEEEGLLQLGRRVIEYLPAFSQHAVWQDVTVQHLLDMQAGILYSEDYSSADAHYWSYTRSAGYYPPTEKDRAIGVQQWMLENLVEAQYPAGEAFVYNSCLTNVLAMILEAIYQRSFAELFELKLYRHIGAEKAAWLNTDSKGFTIIEGQINLSLQDFCRVALLTLNKGVNYRGEQIVPACFFDDLVVSDASLKKAYQAHDQDTLFPSGQYHNQFWVLEPEQQRYSMIGIHGQFAWVDQSRQLLVVGQGSYPHQDSALMMKTLKTLWHGLADFADNRPVL</sequence>
<dbReference type="Pfam" id="PF00144">
    <property type="entry name" value="Beta-lactamase"/>
    <property type="match status" value="1"/>
</dbReference>
<evidence type="ECO:0000313" key="3">
    <source>
        <dbReference type="Proteomes" id="UP000838100"/>
    </source>
</evidence>